<dbReference type="InterPro" id="IPR019019">
    <property type="entry name" value="H-type_lectin_domain"/>
</dbReference>
<reference evidence="2" key="1">
    <citation type="submission" date="2020-11" db="EMBL/GenBank/DDBJ databases">
        <authorList>
            <consortium name="DOE Joint Genome Institute"/>
            <person name="Ahrendt S."/>
            <person name="Riley R."/>
            <person name="Andreopoulos W."/>
            <person name="Labutti K."/>
            <person name="Pangilinan J."/>
            <person name="Ruiz-Duenas F.J."/>
            <person name="Barrasa J.M."/>
            <person name="Sanchez-Garcia M."/>
            <person name="Camarero S."/>
            <person name="Miyauchi S."/>
            <person name="Serrano A."/>
            <person name="Linde D."/>
            <person name="Babiker R."/>
            <person name="Drula E."/>
            <person name="Ayuso-Fernandez I."/>
            <person name="Pacheco R."/>
            <person name="Padilla G."/>
            <person name="Ferreira P."/>
            <person name="Barriuso J."/>
            <person name="Kellner H."/>
            <person name="Castanera R."/>
            <person name="Alfaro M."/>
            <person name="Ramirez L."/>
            <person name="Pisabarro A.G."/>
            <person name="Kuo A."/>
            <person name="Tritt A."/>
            <person name="Lipzen A."/>
            <person name="He G."/>
            <person name="Yan M."/>
            <person name="Ng V."/>
            <person name="Cullen D."/>
            <person name="Martin F."/>
            <person name="Rosso M.-N."/>
            <person name="Henrissat B."/>
            <person name="Hibbett D."/>
            <person name="Martinez A.T."/>
            <person name="Grigoriev I.V."/>
        </authorList>
    </citation>
    <scope>NUCLEOTIDE SEQUENCE</scope>
    <source>
        <strain evidence="2">AH 40177</strain>
    </source>
</reference>
<dbReference type="Gene3D" id="2.60.40.2080">
    <property type="match status" value="3"/>
</dbReference>
<dbReference type="Proteomes" id="UP000772434">
    <property type="component" value="Unassembled WGS sequence"/>
</dbReference>
<dbReference type="GO" id="GO:0009986">
    <property type="term" value="C:cell surface"/>
    <property type="evidence" value="ECO:0007669"/>
    <property type="project" value="TreeGrafter"/>
</dbReference>
<organism evidence="2 3">
    <name type="scientific">Rhodocollybia butyracea</name>
    <dbReference type="NCBI Taxonomy" id="206335"/>
    <lineage>
        <taxon>Eukaryota</taxon>
        <taxon>Fungi</taxon>
        <taxon>Dikarya</taxon>
        <taxon>Basidiomycota</taxon>
        <taxon>Agaricomycotina</taxon>
        <taxon>Agaricomycetes</taxon>
        <taxon>Agaricomycetidae</taxon>
        <taxon>Agaricales</taxon>
        <taxon>Marasmiineae</taxon>
        <taxon>Omphalotaceae</taxon>
        <taxon>Rhodocollybia</taxon>
    </lineage>
</organism>
<dbReference type="GO" id="GO:0030247">
    <property type="term" value="F:polysaccharide binding"/>
    <property type="evidence" value="ECO:0007669"/>
    <property type="project" value="TreeGrafter"/>
</dbReference>
<dbReference type="GO" id="GO:0098636">
    <property type="term" value="C:protein complex involved in cell adhesion"/>
    <property type="evidence" value="ECO:0007669"/>
    <property type="project" value="TreeGrafter"/>
</dbReference>
<dbReference type="GO" id="GO:0070492">
    <property type="term" value="F:oligosaccharide binding"/>
    <property type="evidence" value="ECO:0007669"/>
    <property type="project" value="TreeGrafter"/>
</dbReference>
<keyword evidence="3" id="KW-1185">Reference proteome</keyword>
<feature type="domain" description="H-type lectin" evidence="1">
    <location>
        <begin position="180"/>
        <end position="230"/>
    </location>
</feature>
<dbReference type="Pfam" id="PF09458">
    <property type="entry name" value="H_lectin"/>
    <property type="match status" value="3"/>
</dbReference>
<protein>
    <recommendedName>
        <fullName evidence="1">H-type lectin domain-containing protein</fullName>
    </recommendedName>
</protein>
<evidence type="ECO:0000259" key="1">
    <source>
        <dbReference type="Pfam" id="PF09458"/>
    </source>
</evidence>
<dbReference type="PANTHER" id="PTHR46938">
    <property type="entry name" value="DISCOIDIN-1 SUBUNIT A-RELATED-RELATED"/>
    <property type="match status" value="1"/>
</dbReference>
<feature type="domain" description="H-type lectin" evidence="1">
    <location>
        <begin position="360"/>
        <end position="424"/>
    </location>
</feature>
<dbReference type="InterPro" id="IPR037221">
    <property type="entry name" value="H-type_lectin_dom_sf"/>
</dbReference>
<dbReference type="SUPFAM" id="SSF141086">
    <property type="entry name" value="Agglutinin HPA-like"/>
    <property type="match status" value="3"/>
</dbReference>
<dbReference type="GO" id="GO:0046871">
    <property type="term" value="F:N-acetylgalactosamine binding"/>
    <property type="evidence" value="ECO:0007669"/>
    <property type="project" value="TreeGrafter"/>
</dbReference>
<name>A0A9P5PT52_9AGAR</name>
<dbReference type="InterPro" id="IPR052487">
    <property type="entry name" value="Galactose-binding_lectin"/>
</dbReference>
<evidence type="ECO:0000313" key="2">
    <source>
        <dbReference type="EMBL" id="KAF9069548.1"/>
    </source>
</evidence>
<dbReference type="AlphaFoldDB" id="A0A9P5PT52"/>
<proteinExistence type="predicted"/>
<sequence length="424" mass="47452">MSLESGYYYIRCLRTKNFLTKTDVKPNRPVKTTDNSLATVYVTKTESQYEISELNTANYVGVKFTGKPYSLTWQRTAYKWAIREIAPGIFNIGNPVDNAYWFDGSDDSEQSIILSTLNSDDAYNFEIIAASSSSSDDGTDVVPLDTGVFNSMDVRPWQTPSLQTRGTIKFTNPPLKLTAQAVAGLNWLDFGGTANVRIKTILDDVTNERCSINLQSWGDTLNYSTGVAWLQYPSSDHDNHDFQCGTFNTMEDHDWTKPQKLTACKIVFPCHYTSPPAVIVFLTSMDIGYQKNLRVKTYTTDVQADSFTVHIDSWADTSIWSAGIAWFAYPKDKKNISSGTYSTNDLGHANSPRQVNSNPILFQNPGFDKPPRVFMALNMLDMGHGTNVRVRLSSSHVTKTGMKWHIDTWGDTTMFSAGASYIAF</sequence>
<accession>A0A9P5PT52</accession>
<dbReference type="EMBL" id="JADNRY010000049">
    <property type="protein sequence ID" value="KAF9069548.1"/>
    <property type="molecule type" value="Genomic_DNA"/>
</dbReference>
<gene>
    <name evidence="2" type="ORF">BDP27DRAFT_1363247</name>
</gene>
<dbReference type="OrthoDB" id="5419324at2759"/>
<comment type="caution">
    <text evidence="2">The sequence shown here is derived from an EMBL/GenBank/DDBJ whole genome shotgun (WGS) entry which is preliminary data.</text>
</comment>
<evidence type="ECO:0000313" key="3">
    <source>
        <dbReference type="Proteomes" id="UP000772434"/>
    </source>
</evidence>
<dbReference type="PANTHER" id="PTHR46938:SF1">
    <property type="entry name" value="DISCOIDIN-1 SUBUNIT A-RELATED"/>
    <property type="match status" value="1"/>
</dbReference>
<feature type="domain" description="H-type lectin" evidence="1">
    <location>
        <begin position="265"/>
        <end position="329"/>
    </location>
</feature>
<dbReference type="GO" id="GO:0098609">
    <property type="term" value="P:cell-cell adhesion"/>
    <property type="evidence" value="ECO:0007669"/>
    <property type="project" value="TreeGrafter"/>
</dbReference>